<dbReference type="InterPro" id="IPR031157">
    <property type="entry name" value="G_TR_CS"/>
</dbReference>
<keyword evidence="7" id="KW-0648">Protein biosynthesis</keyword>
<keyword evidence="8" id="KW-0342">GTP-binding</keyword>
<evidence type="ECO:0000256" key="1">
    <source>
        <dbReference type="ARBA" id="ARBA00004496"/>
    </source>
</evidence>
<comment type="similarity">
    <text evidence="2">Belongs to the TRAFAC class translation factor GTPase superfamily. Classic translation factor GTPase family. EF-Tu/EF-1A subfamily.</text>
</comment>
<dbReference type="eggNOG" id="KOG0458">
    <property type="taxonomic scope" value="Eukaryota"/>
</dbReference>
<dbReference type="InParanoid" id="Q759Q2"/>
<dbReference type="AlphaFoldDB" id="Q759Q2"/>
<feature type="domain" description="Tr-type G" evidence="13">
    <location>
        <begin position="334"/>
        <end position="560"/>
    </location>
</feature>
<dbReference type="GO" id="GO:0070966">
    <property type="term" value="P:nuclear-transcribed mRNA catabolic process, no-go decay"/>
    <property type="evidence" value="ECO:0007669"/>
    <property type="project" value="EnsemblFungi"/>
</dbReference>
<feature type="region of interest" description="Disordered" evidence="12">
    <location>
        <begin position="287"/>
        <end position="324"/>
    </location>
</feature>
<dbReference type="PROSITE" id="PS00301">
    <property type="entry name" value="G_TR_1"/>
    <property type="match status" value="1"/>
</dbReference>
<evidence type="ECO:0000256" key="12">
    <source>
        <dbReference type="SAM" id="MobiDB-lite"/>
    </source>
</evidence>
<dbReference type="InterPro" id="IPR027417">
    <property type="entry name" value="P-loop_NTPase"/>
</dbReference>
<dbReference type="STRING" id="284811.Q759Q2"/>
<dbReference type="RefSeq" id="NP_984317.2">
    <property type="nucleotide sequence ID" value="NM_209670.2"/>
</dbReference>
<comment type="catalytic activity">
    <reaction evidence="9">
        <text>GTP + H2O = GDP + phosphate + H(+)</text>
        <dbReference type="Rhea" id="RHEA:19669"/>
        <dbReference type="ChEBI" id="CHEBI:15377"/>
        <dbReference type="ChEBI" id="CHEBI:15378"/>
        <dbReference type="ChEBI" id="CHEBI:37565"/>
        <dbReference type="ChEBI" id="CHEBI:43474"/>
        <dbReference type="ChEBI" id="CHEBI:58189"/>
    </reaction>
    <physiologicalReaction direction="left-to-right" evidence="9">
        <dbReference type="Rhea" id="RHEA:19670"/>
    </physiologicalReaction>
</comment>
<dbReference type="EMBL" id="AE016817">
    <property type="protein sequence ID" value="AAS52141.2"/>
    <property type="molecule type" value="Genomic_DNA"/>
</dbReference>
<dbReference type="GeneID" id="4620479"/>
<evidence type="ECO:0000259" key="13">
    <source>
        <dbReference type="PROSITE" id="PS51722"/>
    </source>
</evidence>
<dbReference type="KEGG" id="ago:AGOS_ADR221C"/>
<evidence type="ECO:0000256" key="10">
    <source>
        <dbReference type="ARBA" id="ARBA00063537"/>
    </source>
</evidence>
<sequence length="773" mass="85161">MSRFYDEDDMDTQEDPLEFQDEAELDDYLNDEEYDLMNELFPRAKAELSEHQGWDNLAVKQAIWDAEFDLEAALVQLKRRYKKKGLSALASLASARAAARPVRAAAGTNGASLLDGLRAKGLSSGASKLQMKRPALRAVDATPAPGASLMQTLSSLRKQSAAATPEAKPVAARPARTEARQDQWMALGALLQRQPSFKPAARPALQLSSVLLSRQTGCAEPRKTQLKRRVEEVFSVFYPNNYKAAKKQASANFMKPSPDDVVLESQKRAFEIKQVAEKVADLKFNNKDAAPKNYEDEEEDSRPKEGEQPSAKKVVQPTNPRNPFDIPAYVREKKPHMSFVVLGHVDAGKSTLMGRLLYDVGAVDTKLIRQLKRESELAGKGSFHLAWVMDQTNEERARGVTVDICTSEFETAKSTFTVIDAPGHRDFVPNAVTGVNLADVAIVTIDCATDAFESGFNLDGQTREHIILARSLGVKHIILAMNKMDTVEWHEGRFKAIRLELLSFLEDIGFKEPQTSWVPCSGLTGEGVYQKGYPPSQNWYKGPSLVDELERVSVSFFGLDGQQVSETPFLFSLLDTHSSGKNNEVYVSGKVLGGSVQPGETITIYPSEQTVVVDNIYVGDKRNPVGAAVQNDFVTLKLKNANFEDIKGGDLAAIVGFDIPSRKTFTSQVLTFKVDKPVLPGASFILFRGGAQCSARIKSLHQAVDKQDPSKVLKKKVRHIGSNQSAIVTIELTDRGLKMPLLTFDQNKRFGRILLRRDGKTIAAGVVKSIDAS</sequence>
<dbReference type="Pfam" id="PF22594">
    <property type="entry name" value="GTP-eEF1A_C"/>
    <property type="match status" value="1"/>
</dbReference>
<evidence type="ECO:0000256" key="9">
    <source>
        <dbReference type="ARBA" id="ARBA00049117"/>
    </source>
</evidence>
<dbReference type="OMA" id="DYQGWDN"/>
<keyword evidence="4" id="KW-0547">Nucleotide-binding</keyword>
<dbReference type="InterPro" id="IPR015033">
    <property type="entry name" value="HBS1-like_N"/>
</dbReference>
<keyword evidence="15" id="KW-1185">Reference proteome</keyword>
<dbReference type="CDD" id="cd01883">
    <property type="entry name" value="EF1_alpha"/>
    <property type="match status" value="1"/>
</dbReference>
<comment type="subunit">
    <text evidence="10">Component of the Dom34-Hbs1 complex, also named Pelota-HBS1L complex, composed of dom34 and hbs1.</text>
</comment>
<dbReference type="PROSITE" id="PS51722">
    <property type="entry name" value="G_TR_2"/>
    <property type="match status" value="1"/>
</dbReference>
<protein>
    <recommendedName>
        <fullName evidence="11">Elongation factor 1 alpha-like protein</fullName>
    </recommendedName>
</protein>
<dbReference type="FunFam" id="3.40.50.300:FF:000204">
    <property type="entry name" value="Translation elongation factor Tu"/>
    <property type="match status" value="1"/>
</dbReference>
<gene>
    <name evidence="14" type="ORF">AGOS_ADR221C</name>
</gene>
<dbReference type="SUPFAM" id="SSF50447">
    <property type="entry name" value="Translation proteins"/>
    <property type="match status" value="1"/>
</dbReference>
<name>Q759Q2_EREGS</name>
<dbReference type="OrthoDB" id="342024at2759"/>
<dbReference type="Gene3D" id="3.40.50.300">
    <property type="entry name" value="P-loop containing nucleotide triphosphate hydrolases"/>
    <property type="match status" value="1"/>
</dbReference>
<dbReference type="InterPro" id="IPR009000">
    <property type="entry name" value="Transl_B-barrel_sf"/>
</dbReference>
<reference evidence="15" key="2">
    <citation type="journal article" date="2013" name="G3 (Bethesda)">
        <title>Genomes of Ashbya fungi isolated from insects reveal four mating-type loci, numerous translocations, lack of transposons, and distinct gene duplications.</title>
        <authorList>
            <person name="Dietrich F.S."/>
            <person name="Voegeli S."/>
            <person name="Kuo S."/>
            <person name="Philippsen P."/>
        </authorList>
    </citation>
    <scope>GENOME REANNOTATION</scope>
    <source>
        <strain evidence="15">ATCC 10895 / CBS 109.51 / FGSC 9923 / NRRL Y-1056</strain>
    </source>
</reference>
<dbReference type="SUPFAM" id="SSF50465">
    <property type="entry name" value="EF-Tu/eEF-1alpha/eIF2-gamma C-terminal domain"/>
    <property type="match status" value="1"/>
</dbReference>
<dbReference type="PANTHER" id="PTHR23115">
    <property type="entry name" value="TRANSLATION FACTOR"/>
    <property type="match status" value="1"/>
</dbReference>
<organism evidence="14 15">
    <name type="scientific">Eremothecium gossypii (strain ATCC 10895 / CBS 109.51 / FGSC 9923 / NRRL Y-1056)</name>
    <name type="common">Yeast</name>
    <name type="synonym">Ashbya gossypii</name>
    <dbReference type="NCBI Taxonomy" id="284811"/>
    <lineage>
        <taxon>Eukaryota</taxon>
        <taxon>Fungi</taxon>
        <taxon>Dikarya</taxon>
        <taxon>Ascomycota</taxon>
        <taxon>Saccharomycotina</taxon>
        <taxon>Saccharomycetes</taxon>
        <taxon>Saccharomycetales</taxon>
        <taxon>Saccharomycetaceae</taxon>
        <taxon>Eremothecium</taxon>
    </lineage>
</organism>
<keyword evidence="3" id="KW-0963">Cytoplasm</keyword>
<evidence type="ECO:0000313" key="15">
    <source>
        <dbReference type="Proteomes" id="UP000000591"/>
    </source>
</evidence>
<evidence type="ECO:0000256" key="7">
    <source>
        <dbReference type="ARBA" id="ARBA00022917"/>
    </source>
</evidence>
<dbReference type="HOGENOM" id="CLU_007265_3_4_1"/>
<dbReference type="GO" id="GO:0070651">
    <property type="term" value="P:nonfunctional rRNA decay"/>
    <property type="evidence" value="ECO:0007669"/>
    <property type="project" value="EnsemblFungi"/>
</dbReference>
<dbReference type="GO" id="GO:0005525">
    <property type="term" value="F:GTP binding"/>
    <property type="evidence" value="ECO:0007669"/>
    <property type="project" value="UniProtKB-KW"/>
</dbReference>
<dbReference type="InterPro" id="IPR050100">
    <property type="entry name" value="TRAFAC_GTPase_members"/>
</dbReference>
<dbReference type="GO" id="GO:1990533">
    <property type="term" value="C:Dom34-Hbs1 complex"/>
    <property type="evidence" value="ECO:0007669"/>
    <property type="project" value="EnsemblFungi"/>
</dbReference>
<keyword evidence="5" id="KW-0378">Hydrolase</keyword>
<evidence type="ECO:0000256" key="4">
    <source>
        <dbReference type="ARBA" id="ARBA00022741"/>
    </source>
</evidence>
<proteinExistence type="inferred from homology"/>
<dbReference type="FunCoup" id="Q759Q2">
    <property type="interactions" value="73"/>
</dbReference>
<evidence type="ECO:0000256" key="8">
    <source>
        <dbReference type="ARBA" id="ARBA00023134"/>
    </source>
</evidence>
<dbReference type="GO" id="GO:0043022">
    <property type="term" value="F:ribosome binding"/>
    <property type="evidence" value="ECO:0007669"/>
    <property type="project" value="EnsemblFungi"/>
</dbReference>
<evidence type="ECO:0000256" key="2">
    <source>
        <dbReference type="ARBA" id="ARBA00007249"/>
    </source>
</evidence>
<dbReference type="GO" id="GO:0045948">
    <property type="term" value="P:positive regulation of translational initiation"/>
    <property type="evidence" value="ECO:0007669"/>
    <property type="project" value="EnsemblFungi"/>
</dbReference>
<evidence type="ECO:0000256" key="3">
    <source>
        <dbReference type="ARBA" id="ARBA00022490"/>
    </source>
</evidence>
<keyword evidence="6" id="KW-0810">Translation regulation</keyword>
<evidence type="ECO:0000313" key="14">
    <source>
        <dbReference type="EMBL" id="AAS52141.2"/>
    </source>
</evidence>
<dbReference type="GO" id="GO:0003924">
    <property type="term" value="F:GTPase activity"/>
    <property type="evidence" value="ECO:0000318"/>
    <property type="project" value="GO_Central"/>
</dbReference>
<dbReference type="GO" id="GO:0072344">
    <property type="term" value="P:rescue of stalled ribosome"/>
    <property type="evidence" value="ECO:0007669"/>
    <property type="project" value="EnsemblFungi"/>
</dbReference>
<dbReference type="CDD" id="cd04093">
    <property type="entry name" value="HBS1_C_III"/>
    <property type="match status" value="1"/>
</dbReference>
<dbReference type="PRINTS" id="PR00315">
    <property type="entry name" value="ELONGATNFCT"/>
</dbReference>
<accession>Q759Q2</accession>
<dbReference type="InterPro" id="IPR054696">
    <property type="entry name" value="GTP-eEF1A_C"/>
</dbReference>
<evidence type="ECO:0000256" key="11">
    <source>
        <dbReference type="ARBA" id="ARBA00074866"/>
    </source>
</evidence>
<reference evidence="14 15" key="1">
    <citation type="journal article" date="2004" name="Science">
        <title>The Ashbya gossypii genome as a tool for mapping the ancient Saccharomyces cerevisiae genome.</title>
        <authorList>
            <person name="Dietrich F.S."/>
            <person name="Voegeli S."/>
            <person name="Brachat S."/>
            <person name="Lerch A."/>
            <person name="Gates K."/>
            <person name="Steiner S."/>
            <person name="Mohr C."/>
            <person name="Pohlmann R."/>
            <person name="Luedi P."/>
            <person name="Choi S."/>
            <person name="Wing R.A."/>
            <person name="Flavier A."/>
            <person name="Gaffney T.D."/>
            <person name="Philippsen P."/>
        </authorList>
    </citation>
    <scope>NUCLEOTIDE SEQUENCE [LARGE SCALE GENOMIC DNA]</scope>
    <source>
        <strain evidence="15">ATCC 10895 / CBS 109.51 / FGSC 9923 / NRRL Y-1056</strain>
    </source>
</reference>
<dbReference type="Gene3D" id="2.40.30.10">
    <property type="entry name" value="Translation factors"/>
    <property type="match status" value="2"/>
</dbReference>
<feature type="region of interest" description="Disordered" evidence="12">
    <location>
        <begin position="1"/>
        <end position="21"/>
    </location>
</feature>
<dbReference type="Proteomes" id="UP000000591">
    <property type="component" value="Chromosome IV"/>
</dbReference>
<dbReference type="Pfam" id="PF00009">
    <property type="entry name" value="GTP_EFTU"/>
    <property type="match status" value="1"/>
</dbReference>
<dbReference type="SUPFAM" id="SSF52540">
    <property type="entry name" value="P-loop containing nucleoside triphosphate hydrolases"/>
    <property type="match status" value="1"/>
</dbReference>
<dbReference type="InterPro" id="IPR009001">
    <property type="entry name" value="Transl_elong_EF1A/Init_IF2_C"/>
</dbReference>
<evidence type="ECO:0000256" key="5">
    <source>
        <dbReference type="ARBA" id="ARBA00022801"/>
    </source>
</evidence>
<dbReference type="Pfam" id="PF08938">
    <property type="entry name" value="HBS1_N"/>
    <property type="match status" value="1"/>
</dbReference>
<dbReference type="GO" id="GO:0006412">
    <property type="term" value="P:translation"/>
    <property type="evidence" value="ECO:0000318"/>
    <property type="project" value="GO_Central"/>
</dbReference>
<dbReference type="InterPro" id="IPR000795">
    <property type="entry name" value="T_Tr_GTP-bd_dom"/>
</dbReference>
<comment type="subcellular location">
    <subcellularLocation>
        <location evidence="1">Cytoplasm</location>
    </subcellularLocation>
</comment>
<evidence type="ECO:0000256" key="6">
    <source>
        <dbReference type="ARBA" id="ARBA00022845"/>
    </source>
</evidence>
<dbReference type="GO" id="GO:0005737">
    <property type="term" value="C:cytoplasm"/>
    <property type="evidence" value="ECO:0007669"/>
    <property type="project" value="UniProtKB-SubCell"/>
</dbReference>
<dbReference type="FunFam" id="2.40.30.10:FF:000070">
    <property type="entry name" value="Translation elongation factor EF-1 subunit"/>
    <property type="match status" value="1"/>
</dbReference>